<dbReference type="Proteomes" id="UP001556367">
    <property type="component" value="Unassembled WGS sequence"/>
</dbReference>
<evidence type="ECO:0000313" key="2">
    <source>
        <dbReference type="EMBL" id="KAL0953085.1"/>
    </source>
</evidence>
<gene>
    <name evidence="2" type="ORF">HGRIS_004358</name>
</gene>
<comment type="caution">
    <text evidence="2">The sequence shown here is derived from an EMBL/GenBank/DDBJ whole genome shotgun (WGS) entry which is preliminary data.</text>
</comment>
<reference evidence="3" key="1">
    <citation type="submission" date="2024-06" db="EMBL/GenBank/DDBJ databases">
        <title>Multi-omics analyses provide insights into the biosynthesis of the anticancer antibiotic pleurotin in Hohenbuehelia grisea.</title>
        <authorList>
            <person name="Weaver J.A."/>
            <person name="Alberti F."/>
        </authorList>
    </citation>
    <scope>NUCLEOTIDE SEQUENCE [LARGE SCALE GENOMIC DNA]</scope>
    <source>
        <strain evidence="3">T-177</strain>
    </source>
</reference>
<keyword evidence="3" id="KW-1185">Reference proteome</keyword>
<evidence type="ECO:0000256" key="1">
    <source>
        <dbReference type="SAM" id="MobiDB-lite"/>
    </source>
</evidence>
<protein>
    <submittedName>
        <fullName evidence="2">Uncharacterized protein</fullName>
    </submittedName>
</protein>
<sequence length="134" mass="14825">MHEQHKAELKAQLAQISTHISHPTPTPPQSSSTSDDDGPQLRHVCHDQLQRHLVFSGQLQHLIVFADRHQGSVYSHKSQVASTKPLISLEKTTKARMTPASHIHRLTKAEKPHDMAGFQLPSTLISASSGGYTR</sequence>
<feature type="compositionally biased region" description="Low complexity" evidence="1">
    <location>
        <begin position="19"/>
        <end position="33"/>
    </location>
</feature>
<proteinExistence type="predicted"/>
<evidence type="ECO:0000313" key="3">
    <source>
        <dbReference type="Proteomes" id="UP001556367"/>
    </source>
</evidence>
<feature type="region of interest" description="Disordered" evidence="1">
    <location>
        <begin position="19"/>
        <end position="42"/>
    </location>
</feature>
<name>A0ABR3JC68_9AGAR</name>
<accession>A0ABR3JC68</accession>
<organism evidence="2 3">
    <name type="scientific">Hohenbuehelia grisea</name>
    <dbReference type="NCBI Taxonomy" id="104357"/>
    <lineage>
        <taxon>Eukaryota</taxon>
        <taxon>Fungi</taxon>
        <taxon>Dikarya</taxon>
        <taxon>Basidiomycota</taxon>
        <taxon>Agaricomycotina</taxon>
        <taxon>Agaricomycetes</taxon>
        <taxon>Agaricomycetidae</taxon>
        <taxon>Agaricales</taxon>
        <taxon>Pleurotineae</taxon>
        <taxon>Pleurotaceae</taxon>
        <taxon>Hohenbuehelia</taxon>
    </lineage>
</organism>
<dbReference type="EMBL" id="JASNQZ010000008">
    <property type="protein sequence ID" value="KAL0953085.1"/>
    <property type="molecule type" value="Genomic_DNA"/>
</dbReference>